<gene>
    <name evidence="1" type="ORF">FHS09_002826</name>
</gene>
<accession>A0A7W4WD08</accession>
<comment type="caution">
    <text evidence="1">The sequence shown here is derived from an EMBL/GenBank/DDBJ whole genome shotgun (WGS) entry which is preliminary data.</text>
</comment>
<keyword evidence="2" id="KW-1185">Reference proteome</keyword>
<dbReference type="InterPro" id="IPR029044">
    <property type="entry name" value="Nucleotide-diphossugar_trans"/>
</dbReference>
<name>A0A7W4WD08_9GAMM</name>
<dbReference type="RefSeq" id="WP_183460858.1">
    <property type="nucleotide sequence ID" value="NZ_JACHWZ010000012.1"/>
</dbReference>
<reference evidence="1 2" key="1">
    <citation type="submission" date="2020-08" db="EMBL/GenBank/DDBJ databases">
        <title>Genomic Encyclopedia of Type Strains, Phase III (KMG-III): the genomes of soil and plant-associated and newly described type strains.</title>
        <authorList>
            <person name="Whitman W."/>
        </authorList>
    </citation>
    <scope>NUCLEOTIDE SEQUENCE [LARGE SCALE GENOMIC DNA]</scope>
    <source>
        <strain evidence="1 2">CECT 8799</strain>
    </source>
</reference>
<dbReference type="EMBL" id="JACHWZ010000012">
    <property type="protein sequence ID" value="MBB3061983.1"/>
    <property type="molecule type" value="Genomic_DNA"/>
</dbReference>
<dbReference type="Proteomes" id="UP000535937">
    <property type="component" value="Unassembled WGS sequence"/>
</dbReference>
<evidence type="ECO:0000313" key="2">
    <source>
        <dbReference type="Proteomes" id="UP000535937"/>
    </source>
</evidence>
<dbReference type="AlphaFoldDB" id="A0A7W4WD08"/>
<protein>
    <recommendedName>
        <fullName evidence="3">Glycosyl transferase family 2</fullName>
    </recommendedName>
</protein>
<evidence type="ECO:0008006" key="3">
    <source>
        <dbReference type="Google" id="ProtNLM"/>
    </source>
</evidence>
<sequence length="389" mass="44347">MSAGKYLQKYAEPEIRLLDTWPDSRYRHALVIPCYRESPDFLQRLLEQFPAKKLLLILVINQPDSDGNANSNRELLQAIDKLSPPGWQNRHLSLRPWGENGGLLLVERWRETLHIPRKQGVGLARRIGCDIAAQLHQLGFLSSPWIHSTDADTRLPDDYFEGLPDAQTTSAALYPFAHDSGHSPTHQALQLYEQALHYYVENLRRAGSPWAFHTIGSILAISVHHYCAARGFPKKAAGEDFYLLNKLGKLAPVAELTGRAPVRIAARLSDRVPFGTGPATAKIAGQLESGEEPTWYAPQVFGELRDFLNEALEDGGQVCQNPRWREALEELGWQQFTNHCRQQKLQGIARETAFHHWFDAFRTLRFIHLMQRRWHPPRPLRELLAQTTL</sequence>
<organism evidence="1 2">
    <name type="scientific">Microbulbifer rhizosphaerae</name>
    <dbReference type="NCBI Taxonomy" id="1562603"/>
    <lineage>
        <taxon>Bacteria</taxon>
        <taxon>Pseudomonadati</taxon>
        <taxon>Pseudomonadota</taxon>
        <taxon>Gammaproteobacteria</taxon>
        <taxon>Cellvibrionales</taxon>
        <taxon>Microbulbiferaceae</taxon>
        <taxon>Microbulbifer</taxon>
    </lineage>
</organism>
<proteinExistence type="predicted"/>
<evidence type="ECO:0000313" key="1">
    <source>
        <dbReference type="EMBL" id="MBB3061983.1"/>
    </source>
</evidence>
<dbReference type="SUPFAM" id="SSF53448">
    <property type="entry name" value="Nucleotide-diphospho-sugar transferases"/>
    <property type="match status" value="1"/>
</dbReference>